<dbReference type="Gene3D" id="3.40.50.300">
    <property type="entry name" value="P-loop containing nucleotide triphosphate hydrolases"/>
    <property type="match status" value="1"/>
</dbReference>
<dbReference type="SUPFAM" id="SSF46894">
    <property type="entry name" value="C-terminal effector domain of the bipartite response regulators"/>
    <property type="match status" value="1"/>
</dbReference>
<evidence type="ECO:0000313" key="6">
    <source>
        <dbReference type="Proteomes" id="UP001197247"/>
    </source>
</evidence>
<dbReference type="SMART" id="SM01043">
    <property type="entry name" value="BTAD"/>
    <property type="match status" value="1"/>
</dbReference>
<name>A0ABS5TJD3_9ACTN</name>
<feature type="DNA-binding region" description="OmpR/PhoB-type" evidence="3">
    <location>
        <begin position="1"/>
        <end position="90"/>
    </location>
</feature>
<dbReference type="InterPro" id="IPR027417">
    <property type="entry name" value="P-loop_NTPase"/>
</dbReference>
<dbReference type="EMBL" id="JAHBAY010000008">
    <property type="protein sequence ID" value="MBT0771186.1"/>
    <property type="molecule type" value="Genomic_DNA"/>
</dbReference>
<reference evidence="5 6" key="1">
    <citation type="submission" date="2021-05" db="EMBL/GenBank/DDBJ databases">
        <title>Kineosporia and Streptomyces sp. nov. two new marine actinobacteria isolated from Coral.</title>
        <authorList>
            <person name="Buangrab K."/>
            <person name="Sutthacheep M."/>
            <person name="Yeemin T."/>
            <person name="Harunari E."/>
            <person name="Igarashi Y."/>
            <person name="Kanchanasin P."/>
            <person name="Tanasupawat S."/>
            <person name="Phongsopitanun W."/>
        </authorList>
    </citation>
    <scope>NUCLEOTIDE SEQUENCE [LARGE SCALE GENOMIC DNA]</scope>
    <source>
        <strain evidence="5 6">J2-2</strain>
    </source>
</reference>
<dbReference type="SMART" id="SM00862">
    <property type="entry name" value="Trans_reg_C"/>
    <property type="match status" value="1"/>
</dbReference>
<dbReference type="Pfam" id="PF25872">
    <property type="entry name" value="HTH_77"/>
    <property type="match status" value="1"/>
</dbReference>
<organism evidence="5 6">
    <name type="scientific">Kineosporia corallincola</name>
    <dbReference type="NCBI Taxonomy" id="2835133"/>
    <lineage>
        <taxon>Bacteria</taxon>
        <taxon>Bacillati</taxon>
        <taxon>Actinomycetota</taxon>
        <taxon>Actinomycetes</taxon>
        <taxon>Kineosporiales</taxon>
        <taxon>Kineosporiaceae</taxon>
        <taxon>Kineosporia</taxon>
    </lineage>
</organism>
<dbReference type="CDD" id="cd15831">
    <property type="entry name" value="BTAD"/>
    <property type="match status" value="1"/>
</dbReference>
<dbReference type="Pfam" id="PF03704">
    <property type="entry name" value="BTAD"/>
    <property type="match status" value="1"/>
</dbReference>
<dbReference type="Pfam" id="PF13191">
    <property type="entry name" value="AAA_16"/>
    <property type="match status" value="1"/>
</dbReference>
<dbReference type="InterPro" id="IPR005158">
    <property type="entry name" value="BTAD"/>
</dbReference>
<dbReference type="SUPFAM" id="SSF48452">
    <property type="entry name" value="TPR-like"/>
    <property type="match status" value="2"/>
</dbReference>
<dbReference type="InterPro" id="IPR001867">
    <property type="entry name" value="OmpR/PhoB-type_DNA-bd"/>
</dbReference>
<feature type="domain" description="OmpR/PhoB-type" evidence="4">
    <location>
        <begin position="1"/>
        <end position="90"/>
    </location>
</feature>
<dbReference type="InterPro" id="IPR058852">
    <property type="entry name" value="HTH_77"/>
</dbReference>
<comment type="caution">
    <text evidence="5">The sequence shown here is derived from an EMBL/GenBank/DDBJ whole genome shotgun (WGS) entry which is preliminary data.</text>
</comment>
<evidence type="ECO:0000256" key="3">
    <source>
        <dbReference type="PROSITE-ProRule" id="PRU01091"/>
    </source>
</evidence>
<dbReference type="InterPro" id="IPR016032">
    <property type="entry name" value="Sig_transdc_resp-reg_C-effctor"/>
</dbReference>
<evidence type="ECO:0000313" key="5">
    <source>
        <dbReference type="EMBL" id="MBT0771186.1"/>
    </source>
</evidence>
<sequence>MQVCVLGPLTIEAEGGPVDIGGARLRALLVRLAADAGSWVPVSRLVQSLWLLDPPADEVNALQSLVSRLRRALPRPDLVESGPAGYRLVITTDDVDALAFEQMVSQGRRATTPQETVDLLGRALRLWRGNPLTEVADAPYAEAWTERLDRLRLTAVDERAAALIDLGRPGETVTELEEVAAQHTLRERTHELLIRALAADGRQGEALAVYERLRRAMADELGLDPPTALQELQARVLRDDSALRSSSPRQTPPRRTNLRVPLTSFVGREAELAGITGQLRLARLVTLVGTGGAGKTRLVGEVASRLTGHDAVWMVELAPVMNPDDVPSTVLGSIGTIDRSQLDVSVTTPQPVREARTRLVEALAPHDTVIVLDNCEHLIEACAELAGFLLARCPQLTVLATSREPLGIVGESIWPVRPLSTQHSDSQNSPAVELFIDRAALVRPGFRLTPENTGAVTEICRRLDGLPLAIELAAARLRTLGPEALAGRLDNRFRLLTGGNRTAMPRHQTLRAVVAWSWELLTDTERDLIERLSVFPGGVTAETGSAVCTAAIGGKPDFDEDDVTDLLISLADKSLLVANTDGAQPRYRLLETIREYALERLSERGGMASMRRAHAVYFLNLAETADPHLRGSEQLVWLARLTAERDNLLASLRFAVETEDADHAVRLAGALCWFWAMTSRHEEAGNWAEQALRVPGGTDPAHRLFALVLRVLSTSMEGERMPSEEQLAEIEEQFALVDVFQAHPLLSFVEPSLAALREGMEAGRVIAERLMVQHPDPWARTMLKMMTALLAENEGEFDLTAKLVPQALAEFQAIGDRWGIGTASSQLAEVRRTLGDLDGAIELLAQARQMMMELLVTDDEAHALVRIARMRRELGDLDGARRDLETARQITVGTGSAMSEALVLSGEASLEAAEGNLVPARRLAERALEKSQETPESVPQLRGMLLADLAGFEMDNGEMPSALKHLGEAVSDAVRSRDMPVVSRVMVNVVQYLLATGQAGTAAQMLGAAAAVRGHSGLADPDFARITRKLHEVLEPARFTAAFEKGEQMERPVALEFLNDTIKDAAEPGPGPAASSI</sequence>
<dbReference type="Gene3D" id="1.25.40.10">
    <property type="entry name" value="Tetratricopeptide repeat domain"/>
    <property type="match status" value="2"/>
</dbReference>
<dbReference type="Proteomes" id="UP001197247">
    <property type="component" value="Unassembled WGS sequence"/>
</dbReference>
<dbReference type="PANTHER" id="PTHR47691:SF3">
    <property type="entry name" value="HTH-TYPE TRANSCRIPTIONAL REGULATOR RV0890C-RELATED"/>
    <property type="match status" value="1"/>
</dbReference>
<keyword evidence="2 3" id="KW-0238">DNA-binding</keyword>
<evidence type="ECO:0000256" key="2">
    <source>
        <dbReference type="ARBA" id="ARBA00023125"/>
    </source>
</evidence>
<dbReference type="PROSITE" id="PS51755">
    <property type="entry name" value="OMPR_PHOB"/>
    <property type="match status" value="1"/>
</dbReference>
<evidence type="ECO:0000259" key="4">
    <source>
        <dbReference type="PROSITE" id="PS51755"/>
    </source>
</evidence>
<keyword evidence="6" id="KW-1185">Reference proteome</keyword>
<proteinExistence type="inferred from homology"/>
<accession>A0ABS5TJD3</accession>
<dbReference type="InterPro" id="IPR011990">
    <property type="entry name" value="TPR-like_helical_dom_sf"/>
</dbReference>
<evidence type="ECO:0000256" key="1">
    <source>
        <dbReference type="ARBA" id="ARBA00005820"/>
    </source>
</evidence>
<dbReference type="Gene3D" id="1.10.10.10">
    <property type="entry name" value="Winged helix-like DNA-binding domain superfamily/Winged helix DNA-binding domain"/>
    <property type="match status" value="1"/>
</dbReference>
<dbReference type="RefSeq" id="WP_214157484.1">
    <property type="nucleotide sequence ID" value="NZ_JAHBAY010000008.1"/>
</dbReference>
<protein>
    <recommendedName>
        <fullName evidence="4">OmpR/PhoB-type domain-containing protein</fullName>
    </recommendedName>
</protein>
<dbReference type="SUPFAM" id="SSF52540">
    <property type="entry name" value="P-loop containing nucleoside triphosphate hydrolases"/>
    <property type="match status" value="1"/>
</dbReference>
<comment type="similarity">
    <text evidence="1">Belongs to the AfsR/DnrI/RedD regulatory family.</text>
</comment>
<dbReference type="PANTHER" id="PTHR47691">
    <property type="entry name" value="REGULATOR-RELATED"/>
    <property type="match status" value="1"/>
</dbReference>
<dbReference type="InterPro" id="IPR036388">
    <property type="entry name" value="WH-like_DNA-bd_sf"/>
</dbReference>
<dbReference type="InterPro" id="IPR041664">
    <property type="entry name" value="AAA_16"/>
</dbReference>
<gene>
    <name evidence="5" type="ORF">KIH74_19755</name>
</gene>